<dbReference type="Proteomes" id="UP000735302">
    <property type="component" value="Unassembled WGS sequence"/>
</dbReference>
<feature type="compositionally biased region" description="Polar residues" evidence="1">
    <location>
        <begin position="10"/>
        <end position="25"/>
    </location>
</feature>
<protein>
    <submittedName>
        <fullName evidence="2">Uncharacterized protein</fullName>
    </submittedName>
</protein>
<organism evidence="2 3">
    <name type="scientific">Plakobranchus ocellatus</name>
    <dbReference type="NCBI Taxonomy" id="259542"/>
    <lineage>
        <taxon>Eukaryota</taxon>
        <taxon>Metazoa</taxon>
        <taxon>Spiralia</taxon>
        <taxon>Lophotrochozoa</taxon>
        <taxon>Mollusca</taxon>
        <taxon>Gastropoda</taxon>
        <taxon>Heterobranchia</taxon>
        <taxon>Euthyneura</taxon>
        <taxon>Panpulmonata</taxon>
        <taxon>Sacoglossa</taxon>
        <taxon>Placobranchoidea</taxon>
        <taxon>Plakobranchidae</taxon>
        <taxon>Plakobranchus</taxon>
    </lineage>
</organism>
<feature type="region of interest" description="Disordered" evidence="1">
    <location>
        <begin position="1"/>
        <end position="25"/>
    </location>
</feature>
<gene>
    <name evidence="2" type="ORF">PoB_007584400</name>
</gene>
<dbReference type="EMBL" id="BLXT01008474">
    <property type="protein sequence ID" value="GFO49339.1"/>
    <property type="molecule type" value="Genomic_DNA"/>
</dbReference>
<evidence type="ECO:0000256" key="1">
    <source>
        <dbReference type="SAM" id="MobiDB-lite"/>
    </source>
</evidence>
<evidence type="ECO:0000313" key="3">
    <source>
        <dbReference type="Proteomes" id="UP000735302"/>
    </source>
</evidence>
<sequence>MTIIYRPNQREATLQNSPGPSTTGTWSKPSLLSRFRVSWMETEGITERGASSFSALTFRFHHLQVQLDEIEKRTDHVHIRIRTRCA</sequence>
<accession>A0AAV4DZ47</accession>
<keyword evidence="3" id="KW-1185">Reference proteome</keyword>
<reference evidence="2 3" key="1">
    <citation type="journal article" date="2021" name="Elife">
        <title>Chloroplast acquisition without the gene transfer in kleptoplastic sea slugs, Plakobranchus ocellatus.</title>
        <authorList>
            <person name="Maeda T."/>
            <person name="Takahashi S."/>
            <person name="Yoshida T."/>
            <person name="Shimamura S."/>
            <person name="Takaki Y."/>
            <person name="Nagai Y."/>
            <person name="Toyoda A."/>
            <person name="Suzuki Y."/>
            <person name="Arimoto A."/>
            <person name="Ishii H."/>
            <person name="Satoh N."/>
            <person name="Nishiyama T."/>
            <person name="Hasebe M."/>
            <person name="Maruyama T."/>
            <person name="Minagawa J."/>
            <person name="Obokata J."/>
            <person name="Shigenobu S."/>
        </authorList>
    </citation>
    <scope>NUCLEOTIDE SEQUENCE [LARGE SCALE GENOMIC DNA]</scope>
</reference>
<proteinExistence type="predicted"/>
<evidence type="ECO:0000313" key="2">
    <source>
        <dbReference type="EMBL" id="GFO49339.1"/>
    </source>
</evidence>
<comment type="caution">
    <text evidence="2">The sequence shown here is derived from an EMBL/GenBank/DDBJ whole genome shotgun (WGS) entry which is preliminary data.</text>
</comment>
<name>A0AAV4DZ47_9GAST</name>
<dbReference type="AlphaFoldDB" id="A0AAV4DZ47"/>